<feature type="chain" id="PRO_5043874128" description="DUF4156 domain-containing protein" evidence="1">
    <location>
        <begin position="21"/>
        <end position="156"/>
    </location>
</feature>
<sequence length="156" mass="16058">MPRTLLVVLSALLLSACASSHVLTGRPRPPVPVSQVRVYFAPPPGRYEEIALLQSNSGPFTYGEQNKMDSVIGKLRNEAAKLGANGVLFQGTEDGYGGGGVSVGAGGGRIGGRSYTGGGVGIDISPRQKFAHGVAIYVLDPPPLSDPGPQGPPPRP</sequence>
<dbReference type="EMBL" id="CP159925">
    <property type="protein sequence ID" value="XCO76684.1"/>
    <property type="molecule type" value="Genomic_DNA"/>
</dbReference>
<gene>
    <name evidence="2" type="ORF">ABU614_07850</name>
</gene>
<feature type="signal peptide" evidence="1">
    <location>
        <begin position="1"/>
        <end position="20"/>
    </location>
</feature>
<evidence type="ECO:0008006" key="3">
    <source>
        <dbReference type="Google" id="ProtNLM"/>
    </source>
</evidence>
<dbReference type="RefSeq" id="WP_363799934.1">
    <property type="nucleotide sequence ID" value="NZ_CP159925.1"/>
</dbReference>
<proteinExistence type="predicted"/>
<accession>A0AAU8MZ95</accession>
<evidence type="ECO:0000256" key="1">
    <source>
        <dbReference type="SAM" id="SignalP"/>
    </source>
</evidence>
<protein>
    <recommendedName>
        <fullName evidence="3">DUF4156 domain-containing protein</fullName>
    </recommendedName>
</protein>
<dbReference type="PROSITE" id="PS51257">
    <property type="entry name" value="PROKAR_LIPOPROTEIN"/>
    <property type="match status" value="1"/>
</dbReference>
<evidence type="ECO:0000313" key="2">
    <source>
        <dbReference type="EMBL" id="XCO76684.1"/>
    </source>
</evidence>
<dbReference type="AlphaFoldDB" id="A0AAU8MZ95"/>
<keyword evidence="1" id="KW-0732">Signal</keyword>
<organism evidence="2">
    <name type="scientific">Lysobacter firmicutimachus</name>
    <dbReference type="NCBI Taxonomy" id="1792846"/>
    <lineage>
        <taxon>Bacteria</taxon>
        <taxon>Pseudomonadati</taxon>
        <taxon>Pseudomonadota</taxon>
        <taxon>Gammaproteobacteria</taxon>
        <taxon>Lysobacterales</taxon>
        <taxon>Lysobacteraceae</taxon>
        <taxon>Lysobacter</taxon>
    </lineage>
</organism>
<name>A0AAU8MZ95_9GAMM</name>
<reference evidence="2" key="1">
    <citation type="submission" date="2024-06" db="EMBL/GenBank/DDBJ databases">
        <authorList>
            <person name="Li S."/>
        </authorList>
    </citation>
    <scope>NUCLEOTIDE SEQUENCE</scope>
    <source>
        <strain evidence="2">SR10</strain>
    </source>
</reference>